<dbReference type="Proteomes" id="UP000029981">
    <property type="component" value="Chromosome 4"/>
</dbReference>
<dbReference type="Pfam" id="PF21230">
    <property type="entry name" value="Nakanori"/>
    <property type="match status" value="1"/>
</dbReference>
<sequence length="110" mass="12420">MGNWSLHSLLNLQCYWRSHRFFVTDHSWHGHIGPGPYPTRIENGQWGGFLHVKTSGTATGSSAAVVYRGVNNNGQHCDWMAAWSNPWNRSTSDNTVSKIDSFSFPFHLLS</sequence>
<dbReference type="EMBL" id="CM002925">
    <property type="protein sequence ID" value="KGN54760.1"/>
    <property type="molecule type" value="Genomic_DNA"/>
</dbReference>
<name>A0A0A0KYK3_CUCSA</name>
<dbReference type="Gene3D" id="2.60.270.50">
    <property type="match status" value="1"/>
</dbReference>
<dbReference type="Gramene" id="KGN54760">
    <property type="protein sequence ID" value="KGN54760"/>
    <property type="gene ID" value="Csa_4G455670"/>
</dbReference>
<dbReference type="AlphaFoldDB" id="A0A0A0KYK3"/>
<dbReference type="InterPro" id="IPR053085">
    <property type="entry name" value="Jasmonate-induced_protein"/>
</dbReference>
<reference evidence="1 2" key="4">
    <citation type="journal article" date="2011" name="BMC Genomics">
        <title>RNA-Seq improves annotation of protein-coding genes in the cucumber genome.</title>
        <authorList>
            <person name="Li Z."/>
            <person name="Zhang Z."/>
            <person name="Yan P."/>
            <person name="Huang S."/>
            <person name="Fei Z."/>
            <person name="Lin K."/>
        </authorList>
    </citation>
    <scope>NUCLEOTIDE SEQUENCE [LARGE SCALE GENOMIC DNA]</scope>
    <source>
        <strain evidence="2">cv. 9930</strain>
    </source>
</reference>
<protein>
    <submittedName>
        <fullName evidence="1">Uncharacterized protein</fullName>
    </submittedName>
</protein>
<organism evidence="1 2">
    <name type="scientific">Cucumis sativus</name>
    <name type="common">Cucumber</name>
    <dbReference type="NCBI Taxonomy" id="3659"/>
    <lineage>
        <taxon>Eukaryota</taxon>
        <taxon>Viridiplantae</taxon>
        <taxon>Streptophyta</taxon>
        <taxon>Embryophyta</taxon>
        <taxon>Tracheophyta</taxon>
        <taxon>Spermatophyta</taxon>
        <taxon>Magnoliopsida</taxon>
        <taxon>eudicotyledons</taxon>
        <taxon>Gunneridae</taxon>
        <taxon>Pentapetalae</taxon>
        <taxon>rosids</taxon>
        <taxon>fabids</taxon>
        <taxon>Cucurbitales</taxon>
        <taxon>Cucurbitaceae</taxon>
        <taxon>Benincaseae</taxon>
        <taxon>Cucumis</taxon>
    </lineage>
</organism>
<reference evidence="1 2" key="2">
    <citation type="journal article" date="2009" name="PLoS ONE">
        <title>An integrated genetic and cytogenetic map of the cucumber genome.</title>
        <authorList>
            <person name="Ren Y."/>
            <person name="Zhang Z."/>
            <person name="Liu J."/>
            <person name="Staub J.E."/>
            <person name="Han Y."/>
            <person name="Cheng Z."/>
            <person name="Li X."/>
            <person name="Lu J."/>
            <person name="Miao H."/>
            <person name="Kang H."/>
            <person name="Xie B."/>
            <person name="Gu X."/>
            <person name="Wang X."/>
            <person name="Du Y."/>
            <person name="Jin W."/>
            <person name="Huang S."/>
        </authorList>
    </citation>
    <scope>NUCLEOTIDE SEQUENCE [LARGE SCALE GENOMIC DNA]</scope>
    <source>
        <strain evidence="2">cv. 9930</strain>
    </source>
</reference>
<proteinExistence type="predicted"/>
<evidence type="ECO:0000313" key="1">
    <source>
        <dbReference type="EMBL" id="KGN54760.1"/>
    </source>
</evidence>
<dbReference type="PANTHER" id="PTHR36482:SF5">
    <property type="entry name" value="23 KDA JASMONATE-INDUCED PROTEIN-LIKE"/>
    <property type="match status" value="1"/>
</dbReference>
<gene>
    <name evidence="1" type="ORF">Csa_4G455670</name>
</gene>
<dbReference type="InterPro" id="IPR049065">
    <property type="entry name" value="Nakanori"/>
</dbReference>
<accession>A0A0A0KYK3</accession>
<reference evidence="1 2" key="1">
    <citation type="journal article" date="2009" name="Nat. Genet.">
        <title>The genome of the cucumber, Cucumis sativus L.</title>
        <authorList>
            <person name="Huang S."/>
            <person name="Li R."/>
            <person name="Zhang Z."/>
            <person name="Li L."/>
            <person name="Gu X."/>
            <person name="Fan W."/>
            <person name="Lucas W.J."/>
            <person name="Wang X."/>
            <person name="Xie B."/>
            <person name="Ni P."/>
            <person name="Ren Y."/>
            <person name="Zhu H."/>
            <person name="Li J."/>
            <person name="Lin K."/>
            <person name="Jin W."/>
            <person name="Fei Z."/>
            <person name="Li G."/>
            <person name="Staub J."/>
            <person name="Kilian A."/>
            <person name="van der Vossen E.A."/>
            <person name="Wu Y."/>
            <person name="Guo J."/>
            <person name="He J."/>
            <person name="Jia Z."/>
            <person name="Ren Y."/>
            <person name="Tian G."/>
            <person name="Lu Y."/>
            <person name="Ruan J."/>
            <person name="Qian W."/>
            <person name="Wang M."/>
            <person name="Huang Q."/>
            <person name="Li B."/>
            <person name="Xuan Z."/>
            <person name="Cao J."/>
            <person name="Asan"/>
            <person name="Wu Z."/>
            <person name="Zhang J."/>
            <person name="Cai Q."/>
            <person name="Bai Y."/>
            <person name="Zhao B."/>
            <person name="Han Y."/>
            <person name="Li Y."/>
            <person name="Li X."/>
            <person name="Wang S."/>
            <person name="Shi Q."/>
            <person name="Liu S."/>
            <person name="Cho W.K."/>
            <person name="Kim J.Y."/>
            <person name="Xu Y."/>
            <person name="Heller-Uszynska K."/>
            <person name="Miao H."/>
            <person name="Cheng Z."/>
            <person name="Zhang S."/>
            <person name="Wu J."/>
            <person name="Yang Y."/>
            <person name="Kang H."/>
            <person name="Li M."/>
            <person name="Liang H."/>
            <person name="Ren X."/>
            <person name="Shi Z."/>
            <person name="Wen M."/>
            <person name="Jian M."/>
            <person name="Yang H."/>
            <person name="Zhang G."/>
            <person name="Yang Z."/>
            <person name="Chen R."/>
            <person name="Liu S."/>
            <person name="Li J."/>
            <person name="Ma L."/>
            <person name="Liu H."/>
            <person name="Zhou Y."/>
            <person name="Zhao J."/>
            <person name="Fang X."/>
            <person name="Li G."/>
            <person name="Fang L."/>
            <person name="Li Y."/>
            <person name="Liu D."/>
            <person name="Zheng H."/>
            <person name="Zhang Y."/>
            <person name="Qin N."/>
            <person name="Li Z."/>
            <person name="Yang G."/>
            <person name="Yang S."/>
            <person name="Bolund L."/>
            <person name="Kristiansen K."/>
            <person name="Zheng H."/>
            <person name="Li S."/>
            <person name="Zhang X."/>
            <person name="Yang H."/>
            <person name="Wang J."/>
            <person name="Sun R."/>
            <person name="Zhang B."/>
            <person name="Jiang S."/>
            <person name="Wang J."/>
            <person name="Du Y."/>
            <person name="Li S."/>
        </authorList>
    </citation>
    <scope>NUCLEOTIDE SEQUENCE [LARGE SCALE GENOMIC DNA]</scope>
    <source>
        <strain evidence="2">cv. 9930</strain>
    </source>
</reference>
<dbReference type="eggNOG" id="ENOG502S22X">
    <property type="taxonomic scope" value="Eukaryota"/>
</dbReference>
<keyword evidence="2" id="KW-1185">Reference proteome</keyword>
<reference evidence="1 2" key="3">
    <citation type="journal article" date="2010" name="BMC Genomics">
        <title>Transcriptome sequencing and comparative analysis of cucumber flowers with different sex types.</title>
        <authorList>
            <person name="Guo S."/>
            <person name="Zheng Y."/>
            <person name="Joung J.G."/>
            <person name="Liu S."/>
            <person name="Zhang Z."/>
            <person name="Crasta O.R."/>
            <person name="Sobral B.W."/>
            <person name="Xu Y."/>
            <person name="Huang S."/>
            <person name="Fei Z."/>
        </authorList>
    </citation>
    <scope>NUCLEOTIDE SEQUENCE [LARGE SCALE GENOMIC DNA]</scope>
    <source>
        <strain evidence="2">cv. 9930</strain>
    </source>
</reference>
<dbReference type="PANTHER" id="PTHR36482">
    <property type="entry name" value="OSJNBA0024J22.15 PROTEIN"/>
    <property type="match status" value="1"/>
</dbReference>
<evidence type="ECO:0000313" key="2">
    <source>
        <dbReference type="Proteomes" id="UP000029981"/>
    </source>
</evidence>